<feature type="non-terminal residue" evidence="2">
    <location>
        <position position="192"/>
    </location>
</feature>
<feature type="chain" id="PRO_5046291892" evidence="1">
    <location>
        <begin position="26"/>
        <end position="192"/>
    </location>
</feature>
<evidence type="ECO:0000256" key="1">
    <source>
        <dbReference type="SAM" id="SignalP"/>
    </source>
</evidence>
<evidence type="ECO:0000313" key="3">
    <source>
        <dbReference type="Proteomes" id="UP001623592"/>
    </source>
</evidence>
<proteinExistence type="predicted"/>
<dbReference type="InterPro" id="IPR013320">
    <property type="entry name" value="ConA-like_dom_sf"/>
</dbReference>
<organism evidence="2 3">
    <name type="scientific">Clostridium neuense</name>
    <dbReference type="NCBI Taxonomy" id="1728934"/>
    <lineage>
        <taxon>Bacteria</taxon>
        <taxon>Bacillati</taxon>
        <taxon>Bacillota</taxon>
        <taxon>Clostridia</taxon>
        <taxon>Eubacteriales</taxon>
        <taxon>Clostridiaceae</taxon>
        <taxon>Clostridium</taxon>
    </lineage>
</organism>
<comment type="caution">
    <text evidence="2">The sequence shown here is derived from an EMBL/GenBank/DDBJ whole genome shotgun (WGS) entry which is preliminary data.</text>
</comment>
<accession>A0ABW8TF63</accession>
<keyword evidence="3" id="KW-1185">Reference proteome</keyword>
<name>A0ABW8TF63_9CLOT</name>
<dbReference type="Gene3D" id="2.60.120.200">
    <property type="match status" value="1"/>
</dbReference>
<dbReference type="EMBL" id="JBJIAA010000005">
    <property type="protein sequence ID" value="MFL0250313.1"/>
    <property type="molecule type" value="Genomic_DNA"/>
</dbReference>
<feature type="signal peptide" evidence="1">
    <location>
        <begin position="1"/>
        <end position="25"/>
    </location>
</feature>
<dbReference type="Proteomes" id="UP001623592">
    <property type="component" value="Unassembled WGS sequence"/>
</dbReference>
<keyword evidence="1" id="KW-0732">Signal</keyword>
<dbReference type="RefSeq" id="WP_406786974.1">
    <property type="nucleotide sequence ID" value="NZ_JBJIAA010000005.1"/>
</dbReference>
<protein>
    <submittedName>
        <fullName evidence="2">Uncharacterized protein</fullName>
    </submittedName>
</protein>
<sequence length="192" mass="21083">MNKKLKSTCIAFMVVVFGSASSVFAKDTLGGGCKGRNTLSTKAVKVVNTSKAENVIPIHEYNFDNDNAKDSRVIDTGSKSTNIMDYAYAYNTDVVNEDGRIFRRFSGDNSNIEISSEDIPSKNISMKFDVRFPSGSGIKTNNIISSRNGINLSLGYNSLNLSIDNATSLNVDATKYLDGKWHTIMITYAENF</sequence>
<evidence type="ECO:0000313" key="2">
    <source>
        <dbReference type="EMBL" id="MFL0250313.1"/>
    </source>
</evidence>
<reference evidence="2 3" key="1">
    <citation type="submission" date="2024-11" db="EMBL/GenBank/DDBJ databases">
        <authorList>
            <person name="Heng Y.C."/>
            <person name="Lim A.C.H."/>
            <person name="Lee J.K.Y."/>
            <person name="Kittelmann S."/>
        </authorList>
    </citation>
    <scope>NUCLEOTIDE SEQUENCE [LARGE SCALE GENOMIC DNA]</scope>
    <source>
        <strain evidence="2 3">WILCCON 0114</strain>
    </source>
</reference>
<gene>
    <name evidence="2" type="ORF">ACJDT4_07735</name>
</gene>
<dbReference type="SUPFAM" id="SSF49899">
    <property type="entry name" value="Concanavalin A-like lectins/glucanases"/>
    <property type="match status" value="1"/>
</dbReference>